<evidence type="ECO:0008006" key="3">
    <source>
        <dbReference type="Google" id="ProtNLM"/>
    </source>
</evidence>
<organism evidence="1 2">
    <name type="scientific">Mucuna pruriens</name>
    <name type="common">Velvet bean</name>
    <name type="synonym">Dolichos pruriens</name>
    <dbReference type="NCBI Taxonomy" id="157652"/>
    <lineage>
        <taxon>Eukaryota</taxon>
        <taxon>Viridiplantae</taxon>
        <taxon>Streptophyta</taxon>
        <taxon>Embryophyta</taxon>
        <taxon>Tracheophyta</taxon>
        <taxon>Spermatophyta</taxon>
        <taxon>Magnoliopsida</taxon>
        <taxon>eudicotyledons</taxon>
        <taxon>Gunneridae</taxon>
        <taxon>Pentapetalae</taxon>
        <taxon>rosids</taxon>
        <taxon>fabids</taxon>
        <taxon>Fabales</taxon>
        <taxon>Fabaceae</taxon>
        <taxon>Papilionoideae</taxon>
        <taxon>50 kb inversion clade</taxon>
        <taxon>NPAAA clade</taxon>
        <taxon>indigoferoid/millettioid clade</taxon>
        <taxon>Phaseoleae</taxon>
        <taxon>Mucuna</taxon>
    </lineage>
</organism>
<dbReference type="EMBL" id="QJKJ01002459">
    <property type="protein sequence ID" value="RDY02788.1"/>
    <property type="molecule type" value="Genomic_DNA"/>
</dbReference>
<dbReference type="OrthoDB" id="1002045at2759"/>
<keyword evidence="2" id="KW-1185">Reference proteome</keyword>
<accession>A0A371HJ12</accession>
<gene>
    <name evidence="1" type="ORF">CR513_13719</name>
</gene>
<protein>
    <recommendedName>
        <fullName evidence="3">Copia protein</fullName>
    </recommendedName>
</protein>
<sequence>MSIPKKDKVITCLYHIFQKIMDLETPKEIQDEFEDNNKVKYVKLLGLKRKFELKKMKDKKSVKDYFGILIDIKIIVLVPEKFEAKVSEIVKSCNLQTLTITKLTIKLHAQEQKCSFREKYNGRHFRTHNLLITTKEKLK</sequence>
<comment type="caution">
    <text evidence="1">The sequence shown here is derived from an EMBL/GenBank/DDBJ whole genome shotgun (WGS) entry which is preliminary data.</text>
</comment>
<name>A0A371HJ12_MUCPR</name>
<dbReference type="AlphaFoldDB" id="A0A371HJ12"/>
<feature type="non-terminal residue" evidence="1">
    <location>
        <position position="139"/>
    </location>
</feature>
<dbReference type="PANTHER" id="PTHR35317:SF31">
    <property type="entry name" value="DUF4219 DOMAIN-CONTAINING PROTEIN"/>
    <property type="match status" value="1"/>
</dbReference>
<dbReference type="STRING" id="157652.A0A371HJ12"/>
<feature type="non-terminal residue" evidence="1">
    <location>
        <position position="1"/>
    </location>
</feature>
<evidence type="ECO:0000313" key="2">
    <source>
        <dbReference type="Proteomes" id="UP000257109"/>
    </source>
</evidence>
<proteinExistence type="predicted"/>
<evidence type="ECO:0000313" key="1">
    <source>
        <dbReference type="EMBL" id="RDY02788.1"/>
    </source>
</evidence>
<reference evidence="1" key="1">
    <citation type="submission" date="2018-05" db="EMBL/GenBank/DDBJ databases">
        <title>Draft genome of Mucuna pruriens seed.</title>
        <authorList>
            <person name="Nnadi N.E."/>
            <person name="Vos R."/>
            <person name="Hasami M.H."/>
            <person name="Devisetty U.K."/>
            <person name="Aguiy J.C."/>
        </authorList>
    </citation>
    <scope>NUCLEOTIDE SEQUENCE [LARGE SCALE GENOMIC DNA]</scope>
    <source>
        <strain evidence="1">JCA_2017</strain>
    </source>
</reference>
<dbReference type="Proteomes" id="UP000257109">
    <property type="component" value="Unassembled WGS sequence"/>
</dbReference>
<dbReference type="PANTHER" id="PTHR35317">
    <property type="entry name" value="OS04G0629600 PROTEIN"/>
    <property type="match status" value="1"/>
</dbReference>